<evidence type="ECO:0000313" key="2">
    <source>
        <dbReference type="EMBL" id="CAB4541503.1"/>
    </source>
</evidence>
<keyword evidence="1" id="KW-0472">Membrane</keyword>
<gene>
    <name evidence="2" type="ORF">UFOPK1440_00494</name>
</gene>
<dbReference type="AlphaFoldDB" id="A0A6J6BT14"/>
<dbReference type="Pfam" id="PF14333">
    <property type="entry name" value="DUF4389"/>
    <property type="match status" value="1"/>
</dbReference>
<feature type="transmembrane region" description="Helical" evidence="1">
    <location>
        <begin position="45"/>
        <end position="64"/>
    </location>
</feature>
<proteinExistence type="predicted"/>
<name>A0A6J6BT14_9ZZZZ</name>
<accession>A0A6J6BT14</accession>
<evidence type="ECO:0000256" key="1">
    <source>
        <dbReference type="SAM" id="Phobius"/>
    </source>
</evidence>
<dbReference type="EMBL" id="CAEZSP010000017">
    <property type="protein sequence ID" value="CAB4541503.1"/>
    <property type="molecule type" value="Genomic_DNA"/>
</dbReference>
<dbReference type="InterPro" id="IPR025498">
    <property type="entry name" value="DUF4389"/>
</dbReference>
<reference evidence="2" key="1">
    <citation type="submission" date="2020-05" db="EMBL/GenBank/DDBJ databases">
        <authorList>
            <person name="Chiriac C."/>
            <person name="Salcher M."/>
            <person name="Ghai R."/>
            <person name="Kavagutti S V."/>
        </authorList>
    </citation>
    <scope>NUCLEOTIDE SEQUENCE</scope>
</reference>
<keyword evidence="1" id="KW-1133">Transmembrane helix</keyword>
<organism evidence="2">
    <name type="scientific">freshwater metagenome</name>
    <dbReference type="NCBI Taxonomy" id="449393"/>
    <lineage>
        <taxon>unclassified sequences</taxon>
        <taxon>metagenomes</taxon>
        <taxon>ecological metagenomes</taxon>
    </lineage>
</organism>
<feature type="transmembrane region" description="Helical" evidence="1">
    <location>
        <begin position="21"/>
        <end position="39"/>
    </location>
</feature>
<feature type="transmembrane region" description="Helical" evidence="1">
    <location>
        <begin position="124"/>
        <end position="151"/>
    </location>
</feature>
<sequence length="195" mass="22071">MANNIETIIEVDFENRNRATVFFRGILVAPVIIFIWSLASFSESYIAPLLVAPIVLALVVRQVYPSYLLSFNHAMLEIQARVGTYLLCLTDEYPSIERNPRVAILFPEIDGGRKLNRWMPLVKWFLAIPLIIVGVIYVFIALAISVIAWVVTWSTGKYPQWAAGTVVGTMKYINRVYGYAFVLVSDEYPSFSLKA</sequence>
<protein>
    <submittedName>
        <fullName evidence="2">Unannotated protein</fullName>
    </submittedName>
</protein>
<keyword evidence="1" id="KW-0812">Transmembrane</keyword>